<organism evidence="2 3">
    <name type="scientific">Polarella glacialis</name>
    <name type="common">Dinoflagellate</name>
    <dbReference type="NCBI Taxonomy" id="89957"/>
    <lineage>
        <taxon>Eukaryota</taxon>
        <taxon>Sar</taxon>
        <taxon>Alveolata</taxon>
        <taxon>Dinophyceae</taxon>
        <taxon>Suessiales</taxon>
        <taxon>Suessiaceae</taxon>
        <taxon>Polarella</taxon>
    </lineage>
</organism>
<accession>A0A813JHE7</accession>
<comment type="caution">
    <text evidence="2">The sequence shown here is derived from an EMBL/GenBank/DDBJ whole genome shotgun (WGS) entry which is preliminary data.</text>
</comment>
<dbReference type="AlphaFoldDB" id="A0A813JHE7"/>
<reference evidence="2" key="1">
    <citation type="submission" date="2021-02" db="EMBL/GenBank/DDBJ databases">
        <authorList>
            <person name="Dougan E. K."/>
            <person name="Rhodes N."/>
            <person name="Thang M."/>
            <person name="Chan C."/>
        </authorList>
    </citation>
    <scope>NUCLEOTIDE SEQUENCE</scope>
</reference>
<dbReference type="Proteomes" id="UP000654075">
    <property type="component" value="Unassembled WGS sequence"/>
</dbReference>
<dbReference type="EMBL" id="CAJNNW010025046">
    <property type="protein sequence ID" value="CAE8675369.1"/>
    <property type="molecule type" value="Genomic_DNA"/>
</dbReference>
<evidence type="ECO:0000313" key="2">
    <source>
        <dbReference type="EMBL" id="CAE8675369.1"/>
    </source>
</evidence>
<gene>
    <name evidence="1" type="ORF">PGLA1383_LOCUS9353</name>
    <name evidence="2" type="ORF">PGLA2088_LOCUS19355</name>
</gene>
<evidence type="ECO:0000313" key="3">
    <source>
        <dbReference type="Proteomes" id="UP000626109"/>
    </source>
</evidence>
<name>A0A813JHE7_POLGL</name>
<protein>
    <submittedName>
        <fullName evidence="2">Uncharacterized protein</fullName>
    </submittedName>
</protein>
<sequence length="120" mass="13454">MADGEGFFATMFGGAKPKTAQEMKDEKYVQQMVSLNKVLDDWHNKTVSNSEALKLADHYMLNIEGIGSVDGENATALMRERGLDDQRRVDLQRLYQDLKKACGQKAPDYGTHHKQKSGCC</sequence>
<dbReference type="Proteomes" id="UP000626109">
    <property type="component" value="Unassembled WGS sequence"/>
</dbReference>
<dbReference type="EMBL" id="CAJNNV010004388">
    <property type="protein sequence ID" value="CAE8590637.1"/>
    <property type="molecule type" value="Genomic_DNA"/>
</dbReference>
<keyword evidence="4" id="KW-1185">Reference proteome</keyword>
<evidence type="ECO:0000313" key="4">
    <source>
        <dbReference type="Proteomes" id="UP000654075"/>
    </source>
</evidence>
<evidence type="ECO:0000313" key="1">
    <source>
        <dbReference type="EMBL" id="CAE8590637.1"/>
    </source>
</evidence>
<proteinExistence type="predicted"/>
<dbReference type="OrthoDB" id="10506250at2759"/>